<dbReference type="Proteomes" id="UP000054845">
    <property type="component" value="Unassembled WGS sequence"/>
</dbReference>
<organism evidence="1 2">
    <name type="scientific">Ceraceosorus bombacis</name>
    <dbReference type="NCBI Taxonomy" id="401625"/>
    <lineage>
        <taxon>Eukaryota</taxon>
        <taxon>Fungi</taxon>
        <taxon>Dikarya</taxon>
        <taxon>Basidiomycota</taxon>
        <taxon>Ustilaginomycotina</taxon>
        <taxon>Exobasidiomycetes</taxon>
        <taxon>Ceraceosorales</taxon>
        <taxon>Ceraceosoraceae</taxon>
        <taxon>Ceraceosorus</taxon>
    </lineage>
</organism>
<evidence type="ECO:0000313" key="1">
    <source>
        <dbReference type="EMBL" id="CEH11740.1"/>
    </source>
</evidence>
<proteinExistence type="predicted"/>
<keyword evidence="2" id="KW-1185">Reference proteome</keyword>
<name>A0A0P1B7U1_9BASI</name>
<protein>
    <submittedName>
        <fullName evidence="1">Uncharacterized protein</fullName>
    </submittedName>
</protein>
<accession>A0A0P1B7U1</accession>
<reference evidence="1 2" key="1">
    <citation type="submission" date="2014-09" db="EMBL/GenBank/DDBJ databases">
        <authorList>
            <person name="Magalhaes I.L.F."/>
            <person name="Oliveira U."/>
            <person name="Santos F.R."/>
            <person name="Vidigal T.H.D.A."/>
            <person name="Brescovit A.D."/>
            <person name="Santos A.J."/>
        </authorList>
    </citation>
    <scope>NUCLEOTIDE SEQUENCE [LARGE SCALE GENOMIC DNA]</scope>
</reference>
<evidence type="ECO:0000313" key="2">
    <source>
        <dbReference type="Proteomes" id="UP000054845"/>
    </source>
</evidence>
<dbReference type="OrthoDB" id="10535233at2759"/>
<dbReference type="EMBL" id="CCYA01000065">
    <property type="protein sequence ID" value="CEH11740.1"/>
    <property type="molecule type" value="Genomic_DNA"/>
</dbReference>
<sequence>MAEDFPIYLATRRSTRICTVYLIVGTLGTVEARLFSRSFCFLTSLFNSTCPSPGRAFCLRSHAGLITCTRSTIPFALAAPPSLHPFDLKLMIFPQLVTSHCVCSCFASLSVEDCPSTLATWASVATPQSSTVLECVDEHHHHCCASAVISSSEVGRSTLMRRRRCWRLCPFSCSSCM</sequence>
<dbReference type="AlphaFoldDB" id="A0A0P1B7U1"/>